<dbReference type="SUPFAM" id="SSF53383">
    <property type="entry name" value="PLP-dependent transferases"/>
    <property type="match status" value="1"/>
</dbReference>
<keyword evidence="5" id="KW-0641">Proline biosynthesis</keyword>
<dbReference type="PROSITE" id="PS00600">
    <property type="entry name" value="AA_TRANSFER_CLASS_3"/>
    <property type="match status" value="1"/>
</dbReference>
<evidence type="ECO:0000256" key="8">
    <source>
        <dbReference type="ARBA" id="ARBA00030587"/>
    </source>
</evidence>
<dbReference type="UniPathway" id="UPA00098">
    <property type="reaction ID" value="UER00358"/>
</dbReference>
<dbReference type="Gene3D" id="3.40.640.10">
    <property type="entry name" value="Type I PLP-dependent aspartate aminotransferase-like (Major domain)"/>
    <property type="match status" value="1"/>
</dbReference>
<name>A0A233SS30_STRDA</name>
<dbReference type="FunFam" id="3.40.640.10:FF:000011">
    <property type="entry name" value="Ornithine aminotransferase"/>
    <property type="match status" value="1"/>
</dbReference>
<dbReference type="PANTHER" id="PTHR11986:SF18">
    <property type="entry name" value="ORNITHINE AMINOTRANSFERASE, MITOCHONDRIAL"/>
    <property type="match status" value="1"/>
</dbReference>
<dbReference type="OrthoDB" id="9801052at2"/>
<accession>A0A233SS30</accession>
<keyword evidence="6" id="KW-0808">Transferase</keyword>
<evidence type="ECO:0000256" key="2">
    <source>
        <dbReference type="ARBA" id="ARBA00004998"/>
    </source>
</evidence>
<dbReference type="InterPro" id="IPR005814">
    <property type="entry name" value="Aminotrans_3"/>
</dbReference>
<dbReference type="EMBL" id="MCGQ01000007">
    <property type="protein sequence ID" value="OXY98452.1"/>
    <property type="molecule type" value="Genomic_DNA"/>
</dbReference>
<comment type="cofactor">
    <cofactor evidence="1">
        <name>pyridoxal 5'-phosphate</name>
        <dbReference type="ChEBI" id="CHEBI:597326"/>
    </cofactor>
</comment>
<comment type="caution">
    <text evidence="10">The sequence shown here is derived from an EMBL/GenBank/DDBJ whole genome shotgun (WGS) entry which is preliminary data.</text>
</comment>
<protein>
    <recommendedName>
        <fullName evidence="3">ornithine aminotransferase</fullName>
        <ecNumber evidence="3">2.6.1.13</ecNumber>
    </recommendedName>
    <alternativeName>
        <fullName evidence="8">Ornithine--oxo-acid aminotransferase</fullName>
    </alternativeName>
</protein>
<comment type="pathway">
    <text evidence="2">Amino-acid biosynthesis; L-proline biosynthesis; L-glutamate 5-semialdehyde from L-ornithine: step 1/1.</text>
</comment>
<evidence type="ECO:0000256" key="7">
    <source>
        <dbReference type="ARBA" id="ARBA00022898"/>
    </source>
</evidence>
<dbReference type="CDD" id="cd00610">
    <property type="entry name" value="OAT_like"/>
    <property type="match status" value="1"/>
</dbReference>
<gene>
    <name evidence="10" type="ORF">BEK98_06250</name>
</gene>
<dbReference type="InterPro" id="IPR010164">
    <property type="entry name" value="Orn_aminotrans"/>
</dbReference>
<dbReference type="InterPro" id="IPR015421">
    <property type="entry name" value="PyrdxlP-dep_Trfase_major"/>
</dbReference>
<dbReference type="PANTHER" id="PTHR11986">
    <property type="entry name" value="AMINOTRANSFERASE CLASS III"/>
    <property type="match status" value="1"/>
</dbReference>
<dbReference type="GO" id="GO:0030170">
    <property type="term" value="F:pyridoxal phosphate binding"/>
    <property type="evidence" value="ECO:0007669"/>
    <property type="project" value="InterPro"/>
</dbReference>
<dbReference type="GO" id="GO:0004587">
    <property type="term" value="F:ornithine aminotransferase activity"/>
    <property type="evidence" value="ECO:0007669"/>
    <property type="project" value="UniProtKB-EC"/>
</dbReference>
<dbReference type="RefSeq" id="WP_094215398.1">
    <property type="nucleotide sequence ID" value="NZ_MCGQ01000007.1"/>
</dbReference>
<evidence type="ECO:0000256" key="9">
    <source>
        <dbReference type="RuleBase" id="RU003560"/>
    </source>
</evidence>
<dbReference type="GO" id="GO:0042802">
    <property type="term" value="F:identical protein binding"/>
    <property type="evidence" value="ECO:0007669"/>
    <property type="project" value="TreeGrafter"/>
</dbReference>
<dbReference type="Proteomes" id="UP000215483">
    <property type="component" value="Unassembled WGS sequence"/>
</dbReference>
<evidence type="ECO:0000256" key="5">
    <source>
        <dbReference type="ARBA" id="ARBA00022650"/>
    </source>
</evidence>
<dbReference type="AlphaFoldDB" id="A0A233SS30"/>
<evidence type="ECO:0000313" key="11">
    <source>
        <dbReference type="Proteomes" id="UP000215483"/>
    </source>
</evidence>
<evidence type="ECO:0000256" key="4">
    <source>
        <dbReference type="ARBA" id="ARBA00022576"/>
    </source>
</evidence>
<sequence>MNATETLIAAADAHSAHNYHPLPVVVATADGAWMTDVEGRRYLDLLAGYSALNFGHGHRRLVEAAKAQLERVTLTSRAFHHDRFAAFCTELAALCGMQMVLPMNTGVEAVETAVKTARKWGYRIKGVPAEMAKIVVASGNFHGRTTTVISFSTDPEARADFGPYTPGFQIVPYGDLTAMREALTENTVAVLLEPIQGESGVIVPPAGYLPAVRELTRERDVLFIADEIQSGLGRTGRTFACEHEGVAPDVYVLGKALGGGIVPVSAVVSSTEVLGVFRPGEHGSTFGGNPLACAVALEVIRMLRTGEYQARAAELGDHLHRELAALLGTGKVTAVRGRGLWAGVDIAPRLGTGRQVSERLMDRGVLVKDTHGVTIRIAPPLVISKEDLDWGLAQLSAVLEG</sequence>
<evidence type="ECO:0000256" key="1">
    <source>
        <dbReference type="ARBA" id="ARBA00001933"/>
    </source>
</evidence>
<keyword evidence="4" id="KW-0032">Aminotransferase</keyword>
<dbReference type="Gene3D" id="3.90.1150.10">
    <property type="entry name" value="Aspartate Aminotransferase, domain 1"/>
    <property type="match status" value="1"/>
</dbReference>
<dbReference type="EC" id="2.6.1.13" evidence="3"/>
<dbReference type="PIRSF" id="PIRSF000521">
    <property type="entry name" value="Transaminase_4ab_Lys_Orn"/>
    <property type="match status" value="1"/>
</dbReference>
<proteinExistence type="inferred from homology"/>
<dbReference type="InterPro" id="IPR015424">
    <property type="entry name" value="PyrdxlP-dep_Trfase"/>
</dbReference>
<dbReference type="InterPro" id="IPR050103">
    <property type="entry name" value="Class-III_PLP-dep_AT"/>
</dbReference>
<organism evidence="10 11">
    <name type="scientific">Streptomyces diastatochromogenes</name>
    <dbReference type="NCBI Taxonomy" id="42236"/>
    <lineage>
        <taxon>Bacteria</taxon>
        <taxon>Bacillati</taxon>
        <taxon>Actinomycetota</taxon>
        <taxon>Actinomycetes</taxon>
        <taxon>Kitasatosporales</taxon>
        <taxon>Streptomycetaceae</taxon>
        <taxon>Streptomyces</taxon>
    </lineage>
</organism>
<evidence type="ECO:0000256" key="6">
    <source>
        <dbReference type="ARBA" id="ARBA00022679"/>
    </source>
</evidence>
<dbReference type="InterPro" id="IPR015422">
    <property type="entry name" value="PyrdxlP-dep_Trfase_small"/>
</dbReference>
<dbReference type="NCBIfam" id="TIGR01885">
    <property type="entry name" value="Orn_aminotrans"/>
    <property type="match status" value="1"/>
</dbReference>
<dbReference type="GO" id="GO:0055129">
    <property type="term" value="P:L-proline biosynthetic process"/>
    <property type="evidence" value="ECO:0007669"/>
    <property type="project" value="UniProtKB-UniPathway"/>
</dbReference>
<evidence type="ECO:0000313" key="10">
    <source>
        <dbReference type="EMBL" id="OXY98452.1"/>
    </source>
</evidence>
<keyword evidence="5" id="KW-0028">Amino-acid biosynthesis</keyword>
<dbReference type="InterPro" id="IPR049704">
    <property type="entry name" value="Aminotrans_3_PPA_site"/>
</dbReference>
<keyword evidence="11" id="KW-1185">Reference proteome</keyword>
<comment type="similarity">
    <text evidence="9">Belongs to the class-III pyridoxal-phosphate-dependent aminotransferase family.</text>
</comment>
<evidence type="ECO:0000256" key="3">
    <source>
        <dbReference type="ARBA" id="ARBA00012924"/>
    </source>
</evidence>
<reference evidence="10 11" key="1">
    <citation type="submission" date="2016-07" db="EMBL/GenBank/DDBJ databases">
        <title>Draft genome of Streptomyces diastatochromogenes.</title>
        <authorList>
            <person name="Podduturi R."/>
            <person name="Lukassen M.B."/>
            <person name="Clausen N."/>
            <person name="Nielsen J.L."/>
            <person name="Jorgensen N.O."/>
        </authorList>
    </citation>
    <scope>NUCLEOTIDE SEQUENCE [LARGE SCALE GENOMIC DNA]</scope>
    <source>
        <strain evidence="10 11">DSM 40608</strain>
    </source>
</reference>
<dbReference type="Pfam" id="PF00202">
    <property type="entry name" value="Aminotran_3"/>
    <property type="match status" value="1"/>
</dbReference>
<keyword evidence="7 9" id="KW-0663">Pyridoxal phosphate</keyword>